<dbReference type="EMBL" id="BJXJ01000008">
    <property type="protein sequence ID" value="GEM74953.1"/>
    <property type="molecule type" value="Genomic_DNA"/>
</dbReference>
<sequence>MLNPPSKMRVQTESLTALIRAPMNQYALCRYRAFIRDNILVVVANTFPLFSSQLTYEHLERIVDDFMVIHGASEPEFHHIATEFVQFLQQKLHQDSSSISTEQMTLLEYEWVAFNVEIDTLVAAFTPSLNPVCKEKHVLQLNPTLRLVEVPFLLHQDSVTFLTDRRHPVFYGVFRNSQHHVISQKLREVDVALIQLLQQQSNLTLAQLQQITAQKLTRFSFMEWAQHFSELGLVSVHTSGETL</sequence>
<evidence type="ECO:0000313" key="4">
    <source>
        <dbReference type="Proteomes" id="UP000321922"/>
    </source>
</evidence>
<name>A0A511QCC9_9VIBR</name>
<dbReference type="OrthoDB" id="7595107at2"/>
<dbReference type="InterPro" id="IPR018640">
    <property type="entry name" value="DUF2063"/>
</dbReference>
<dbReference type="Proteomes" id="UP000321922">
    <property type="component" value="Unassembled WGS sequence"/>
</dbReference>
<dbReference type="RefSeq" id="WP_039983483.1">
    <property type="nucleotide sequence ID" value="NZ_BAOJ01000208.1"/>
</dbReference>
<dbReference type="Gene3D" id="1.10.150.690">
    <property type="entry name" value="DUF2063"/>
    <property type="match status" value="1"/>
</dbReference>
<dbReference type="Pfam" id="PF09836">
    <property type="entry name" value="DUF2063"/>
    <property type="match status" value="1"/>
</dbReference>
<feature type="domain" description="Putative DNA-binding" evidence="1">
    <location>
        <begin position="27"/>
        <end position="88"/>
    </location>
</feature>
<evidence type="ECO:0000259" key="2">
    <source>
        <dbReference type="Pfam" id="PF22106"/>
    </source>
</evidence>
<keyword evidence="4" id="KW-1185">Reference proteome</keyword>
<dbReference type="Gene3D" id="3.90.930.50">
    <property type="match status" value="1"/>
</dbReference>
<dbReference type="InterPro" id="IPR054098">
    <property type="entry name" value="NGO1945-like_C"/>
</dbReference>
<dbReference type="Pfam" id="PF22106">
    <property type="entry name" value="NGO1945_C"/>
    <property type="match status" value="1"/>
</dbReference>
<reference evidence="3 4" key="1">
    <citation type="submission" date="2019-07" db="EMBL/GenBank/DDBJ databases">
        <title>Whole genome shotgun sequence of Vibrio sagamiensis NBRC 104589.</title>
        <authorList>
            <person name="Hosoyama A."/>
            <person name="Uohara A."/>
            <person name="Ohji S."/>
            <person name="Ichikawa N."/>
        </authorList>
    </citation>
    <scope>NUCLEOTIDE SEQUENCE [LARGE SCALE GENOMIC DNA]</scope>
    <source>
        <strain evidence="3 4">NBRC 104589</strain>
    </source>
</reference>
<feature type="domain" description="NGO1945-like C-terminal" evidence="2">
    <location>
        <begin position="142"/>
        <end position="228"/>
    </location>
</feature>
<accession>A0A511QCC9</accession>
<dbReference type="AlphaFoldDB" id="A0A511QCC9"/>
<proteinExistence type="predicted"/>
<gene>
    <name evidence="3" type="ORF">VSA01S_10650</name>
</gene>
<evidence type="ECO:0000313" key="3">
    <source>
        <dbReference type="EMBL" id="GEM74953.1"/>
    </source>
</evidence>
<protein>
    <submittedName>
        <fullName evidence="3">Uncharacterized protein</fullName>
    </submittedName>
</protein>
<evidence type="ECO:0000259" key="1">
    <source>
        <dbReference type="Pfam" id="PF09836"/>
    </source>
</evidence>
<comment type="caution">
    <text evidence="3">The sequence shown here is derived from an EMBL/GenBank/DDBJ whole genome shotgun (WGS) entry which is preliminary data.</text>
</comment>
<dbReference type="InterPro" id="IPR044922">
    <property type="entry name" value="DUF2063_N_sf"/>
</dbReference>
<organism evidence="3 4">
    <name type="scientific">Vibrio sagamiensis NBRC 104589</name>
    <dbReference type="NCBI Taxonomy" id="1219064"/>
    <lineage>
        <taxon>Bacteria</taxon>
        <taxon>Pseudomonadati</taxon>
        <taxon>Pseudomonadota</taxon>
        <taxon>Gammaproteobacteria</taxon>
        <taxon>Vibrionales</taxon>
        <taxon>Vibrionaceae</taxon>
        <taxon>Vibrio</taxon>
    </lineage>
</organism>